<dbReference type="SUPFAM" id="SSF52540">
    <property type="entry name" value="P-loop containing nucleoside triphosphate hydrolases"/>
    <property type="match status" value="1"/>
</dbReference>
<feature type="domain" description="DNA2/NAM7 helicase helicase" evidence="10">
    <location>
        <begin position="1339"/>
        <end position="1635"/>
    </location>
</feature>
<evidence type="ECO:0000256" key="5">
    <source>
        <dbReference type="ARBA" id="ARBA00022806"/>
    </source>
</evidence>
<dbReference type="GO" id="GO:0005694">
    <property type="term" value="C:chromosome"/>
    <property type="evidence" value="ECO:0007669"/>
    <property type="project" value="UniProtKB-ARBA"/>
</dbReference>
<dbReference type="CDD" id="cd18808">
    <property type="entry name" value="SF1_C_Upf1"/>
    <property type="match status" value="1"/>
</dbReference>
<keyword evidence="3" id="KW-0547">Nucleotide-binding</keyword>
<feature type="region of interest" description="Disordered" evidence="8">
    <location>
        <begin position="913"/>
        <end position="951"/>
    </location>
</feature>
<name>A0A8H4SV20_9HYPO</name>
<evidence type="ECO:0000256" key="8">
    <source>
        <dbReference type="SAM" id="MobiDB-lite"/>
    </source>
</evidence>
<keyword evidence="6" id="KW-0067">ATP-binding</keyword>
<evidence type="ECO:0000256" key="3">
    <source>
        <dbReference type="ARBA" id="ARBA00022741"/>
    </source>
</evidence>
<evidence type="ECO:0000313" key="14">
    <source>
        <dbReference type="Proteomes" id="UP000604273"/>
    </source>
</evidence>
<dbReference type="GO" id="GO:0016604">
    <property type="term" value="C:nuclear body"/>
    <property type="evidence" value="ECO:0007669"/>
    <property type="project" value="TreeGrafter"/>
</dbReference>
<protein>
    <recommendedName>
        <fullName evidence="15">Helicase</fullName>
    </recommendedName>
</protein>
<dbReference type="Pfam" id="PF12726">
    <property type="entry name" value="SEN1_N"/>
    <property type="match status" value="1"/>
</dbReference>
<gene>
    <name evidence="13" type="ORF">FGADI_11446</name>
</gene>
<feature type="region of interest" description="Disordered" evidence="8">
    <location>
        <begin position="1099"/>
        <end position="1119"/>
    </location>
</feature>
<dbReference type="InterPro" id="IPR024481">
    <property type="entry name" value="Helicase_Sen1_N"/>
</dbReference>
<feature type="region of interest" description="Disordered" evidence="8">
    <location>
        <begin position="1876"/>
        <end position="2081"/>
    </location>
</feature>
<dbReference type="GO" id="GO:0004386">
    <property type="term" value="F:helicase activity"/>
    <property type="evidence" value="ECO:0007669"/>
    <property type="project" value="UniProtKB-KW"/>
</dbReference>
<evidence type="ECO:0000313" key="13">
    <source>
        <dbReference type="EMBL" id="KAF4946090.1"/>
    </source>
</evidence>
<dbReference type="PANTHER" id="PTHR10887:SF495">
    <property type="entry name" value="HELICASE SENATAXIN ISOFORM X1-RELATED"/>
    <property type="match status" value="1"/>
</dbReference>
<evidence type="ECO:0000259" key="12">
    <source>
        <dbReference type="Pfam" id="PF23576"/>
    </source>
</evidence>
<evidence type="ECO:0000256" key="6">
    <source>
        <dbReference type="ARBA" id="ARBA00022840"/>
    </source>
</evidence>
<dbReference type="Gene3D" id="3.40.50.300">
    <property type="entry name" value="P-loop containing nucleotide triphosphate hydrolases"/>
    <property type="match status" value="2"/>
</dbReference>
<feature type="compositionally biased region" description="Basic residues" evidence="8">
    <location>
        <begin position="1106"/>
        <end position="1119"/>
    </location>
</feature>
<dbReference type="Pfam" id="PF13087">
    <property type="entry name" value="AAA_12"/>
    <property type="match status" value="1"/>
</dbReference>
<dbReference type="InterPro" id="IPR041677">
    <property type="entry name" value="DNA2/NAM7_AAA_11"/>
</dbReference>
<feature type="compositionally biased region" description="Polar residues" evidence="8">
    <location>
        <begin position="2045"/>
        <end position="2058"/>
    </location>
</feature>
<keyword evidence="7" id="KW-0539">Nucleus</keyword>
<evidence type="ECO:0000259" key="10">
    <source>
        <dbReference type="Pfam" id="PF13086"/>
    </source>
</evidence>
<dbReference type="Pfam" id="PF23576">
    <property type="entry name" value="SEN1_barrel"/>
    <property type="match status" value="1"/>
</dbReference>
<dbReference type="InterPro" id="IPR045055">
    <property type="entry name" value="DNA2/NAM7-like"/>
</dbReference>
<evidence type="ECO:0000256" key="7">
    <source>
        <dbReference type="ARBA" id="ARBA00023242"/>
    </source>
</evidence>
<reference evidence="13" key="2">
    <citation type="submission" date="2020-05" db="EMBL/GenBank/DDBJ databases">
        <authorList>
            <person name="Kim H.-S."/>
            <person name="Proctor R.H."/>
            <person name="Brown D.W."/>
        </authorList>
    </citation>
    <scope>NUCLEOTIDE SEQUENCE</scope>
    <source>
        <strain evidence="13">NRRL 45417</strain>
    </source>
</reference>
<evidence type="ECO:0000256" key="1">
    <source>
        <dbReference type="ARBA" id="ARBA00004123"/>
    </source>
</evidence>
<evidence type="ECO:0000256" key="4">
    <source>
        <dbReference type="ARBA" id="ARBA00022801"/>
    </source>
</evidence>
<dbReference type="Proteomes" id="UP000604273">
    <property type="component" value="Unassembled WGS sequence"/>
</dbReference>
<dbReference type="InterPro" id="IPR027417">
    <property type="entry name" value="P-loop_NTPase"/>
</dbReference>
<dbReference type="EMBL" id="JABFAI010000337">
    <property type="protein sequence ID" value="KAF4946090.1"/>
    <property type="molecule type" value="Genomic_DNA"/>
</dbReference>
<dbReference type="GO" id="GO:0005524">
    <property type="term" value="F:ATP binding"/>
    <property type="evidence" value="ECO:0007669"/>
    <property type="project" value="UniProtKB-KW"/>
</dbReference>
<feature type="compositionally biased region" description="Basic and acidic residues" evidence="8">
    <location>
        <begin position="1958"/>
        <end position="1968"/>
    </location>
</feature>
<keyword evidence="14" id="KW-1185">Reference proteome</keyword>
<comment type="caution">
    <text evidence="13">The sequence shown here is derived from an EMBL/GenBank/DDBJ whole genome shotgun (WGS) entry which is preliminary data.</text>
</comment>
<feature type="compositionally biased region" description="Basic residues" evidence="8">
    <location>
        <begin position="2060"/>
        <end position="2081"/>
    </location>
</feature>
<feature type="domain" description="Helicase Sen1 N-terminal" evidence="9">
    <location>
        <begin position="87"/>
        <end position="837"/>
    </location>
</feature>
<feature type="compositionally biased region" description="Polar residues" evidence="8">
    <location>
        <begin position="1900"/>
        <end position="1911"/>
    </location>
</feature>
<dbReference type="InterPro" id="IPR056474">
    <property type="entry name" value="SEN1_barrel"/>
</dbReference>
<dbReference type="FunFam" id="3.40.50.300:FF:000326">
    <property type="entry name" value="P-loop containing nucleoside triphosphate hydrolase"/>
    <property type="match status" value="1"/>
</dbReference>
<dbReference type="PANTHER" id="PTHR10887">
    <property type="entry name" value="DNA2/NAM7 HELICASE FAMILY"/>
    <property type="match status" value="1"/>
</dbReference>
<accession>A0A8H4SV20</accession>
<dbReference type="GO" id="GO:0016787">
    <property type="term" value="F:hydrolase activity"/>
    <property type="evidence" value="ECO:0007669"/>
    <property type="project" value="UniProtKB-KW"/>
</dbReference>
<comment type="subcellular location">
    <subcellularLocation>
        <location evidence="1">Nucleus</location>
    </subcellularLocation>
</comment>
<dbReference type="CDD" id="cd18042">
    <property type="entry name" value="DEXXQc_SETX"/>
    <property type="match status" value="1"/>
</dbReference>
<keyword evidence="5" id="KW-0347">Helicase</keyword>
<reference evidence="13" key="1">
    <citation type="journal article" date="2020" name="BMC Genomics">
        <title>Correction to: Identification and distribution of gene clusters required for synthesis of sphingolipid metabolism inhibitors in diverse species of the filamentous fungus Fusarium.</title>
        <authorList>
            <person name="Kim H.S."/>
            <person name="Lohmar J.M."/>
            <person name="Busman M."/>
            <person name="Brown D.W."/>
            <person name="Naumann T.A."/>
            <person name="Divon H.H."/>
            <person name="Lysoe E."/>
            <person name="Uhlig S."/>
            <person name="Proctor R.H."/>
        </authorList>
    </citation>
    <scope>NUCLEOTIDE SEQUENCE</scope>
    <source>
        <strain evidence="13">NRRL 45417</strain>
    </source>
</reference>
<proteinExistence type="inferred from homology"/>
<dbReference type="Pfam" id="PF13086">
    <property type="entry name" value="AAA_11"/>
    <property type="match status" value="1"/>
</dbReference>
<evidence type="ECO:0000256" key="2">
    <source>
        <dbReference type="ARBA" id="ARBA00007913"/>
    </source>
</evidence>
<feature type="domain" description="Helicase SEN1 beta-barrel" evidence="12">
    <location>
        <begin position="1190"/>
        <end position="1289"/>
    </location>
</feature>
<dbReference type="FunFam" id="3.40.50.300:FF:001152">
    <property type="entry name" value="tRNA-splicing endonuclease, putative"/>
    <property type="match status" value="1"/>
</dbReference>
<dbReference type="GO" id="GO:0006369">
    <property type="term" value="P:termination of RNA polymerase II transcription"/>
    <property type="evidence" value="ECO:0007669"/>
    <property type="project" value="TreeGrafter"/>
</dbReference>
<feature type="domain" description="DNA2/NAM7 helicase-like C-terminal" evidence="11">
    <location>
        <begin position="1642"/>
        <end position="1838"/>
    </location>
</feature>
<dbReference type="GO" id="GO:0001147">
    <property type="term" value="F:transcription termination site sequence-specific DNA binding"/>
    <property type="evidence" value="ECO:0007669"/>
    <property type="project" value="TreeGrafter"/>
</dbReference>
<keyword evidence="4" id="KW-0378">Hydrolase</keyword>
<dbReference type="InterPro" id="IPR041679">
    <property type="entry name" value="DNA2/NAM7-like_C"/>
</dbReference>
<feature type="compositionally biased region" description="Basic and acidic residues" evidence="8">
    <location>
        <begin position="914"/>
        <end position="924"/>
    </location>
</feature>
<dbReference type="InterPro" id="IPR047187">
    <property type="entry name" value="SF1_C_Upf1"/>
</dbReference>
<sequence length="2081" mass="233207">MDLHEQLSQWYEKIQRFDEECHLLCPRVNDEDNENYKLVDDPDSSITQEEKNGRIKAGKERLEVTYWNCLIFGFDQSSQGKWGEQLSERLNGCLKHCADCVYNWHMQRRELLQQFQERWNEEVVVDIRSMLEQKDVERIDLSLRWAKGFIEKIISAGSTFKKSQLGEHLPEVHISIYEALCCMPYMEDADRRMTFQYVFQRLQGKNGLKLGTKEPLPGMTYFIFDLKNQDRRKWATDNYRNLDSNSMTLEQFDWAVSSGLTRAIEDISKKEPQAVDSWPEMEQFWQGFNEILRTLTADIILQRLRNLELNGTISHIYDLLFRHIQFCSAESVLVVTIIILTNFLKKAPRAFWDVIGDARPNVIADLIFASPGYKNLLRQSLEDCWTGYDVSTSRGPFPTSWVDPWLQSVGRDRRYNACEILMHTLFESLAKDETIGEPGRAACIRAGFDALQLTISTFVDPETKIGAGTTHLYACCAFNLVMKYKDIILRNLRAPGQEKEGWVTFQVANAAKKAMQAAMKLDMKVFAEEYIACLEGSQLQSAVTRDSKAFWQGIIEMFDLSTEQVDLARDIVLSLEPLIGVEQIRALKSDDKLSDSSKNFNKSLSATVDILGNLLGRMSELDVATELNTFFDDRLAFQGTITLSTHGEAGLAEAAAELLKSWTGEISQSGAFEQMSQLHPEQTLSSIVWALERVLKPPNPWGPIRPMLNMSRDILRGLTDPMSGVLRVKTLEPMSAAKVLRWWSEQWRFVSTACRNIEGWSRFIQNAVMTEFCREIMELAEALVAEDGLITSAISKALNKSEKETMSQILIPAKQHFGGMENMIRLKDKWLVDVTVRVLCKILTRLRENNHEINPASRKLITDACLPTNVPGKFVRSTNMTDQQRAELLQALGQTDDEIQIYQLGVAQTPLAQRPKDGIKKQSKLDAWTKSGTPSSSSRTTVAPSRSNREDVLDLSRSIDSPILRQLEAKKVKDQAKAKTKAQAMIKPRTQIAPDKKEIAALKEARQKAKLEKEKRDAAVIANAKALRGETVPGEGSGLHSLGLIGKDHGRSEIMVNSSEEDSDEEEEDGSDADNELAALSTGGQTALEEANKRRMAKALQDKMRRPVKKVRQQRSVKDRRARVIPPMDRLHNTILAWDIFHGGNDPPNGPAASEVATKYSEPRTYQDTFFPLLASEAWRSFVTAKDELTSQPFGMKIASRASVDSYLEATFTMPVVQSRERGVSEGDILLVSESEQPLIDQTARHCLARVHRITYKKELIEITYRVASRNNPMTQVLTPNVSVFGVKITNMTTIEREFAALESLPYYDLMDEILNAEPSPILQYGDEKISNCMNNYALNRGQATAVLGAYDNDGFTLIQGPPGTGKTKTIVAMVGTLLSEQLSQSGNQGIPMGVPLRPNGAPSAPKQNRSKKLLVCAPSNAAVDELVLRLKAGVKTMSGKTKNINVLRLGRSDAINAAVRDVTLDELVKARMEGDQTKDKAKADRDQLHENAGKVKEELGRLRPQLEAAKLMDDRTLYNKLSREFDELKRRQMSYGKQIDADKSSGNSVAREMEMRRRQVQQEILNNAQVLCATLSGSGHEMFRNLEDVEFETVIIDEAAQCVELSALIPLKYGCYKCILVGDPKQLPPTVLSQSAAKFGYDQSLFVRMQQNHPQSVHLLDMQYRMHPEISLFPSREFYEGQLADGQNMHELRQQPWHKSALLGPYRFFDVQGVQERGHKGQSLVNTKELDVALQMYDRFSSEYRECDLTGKIGIITPYKAQLYELRNRFRSQYGENITSIIEFNTTDAFQGRECEIIIFSCVRASSTGGIGFMTDIRRMNVGLTRAKSSLWILGDSRALVQGEFWRKLIEDAQARDRYTNGDVLSMFRKPLEKAKPGAYLPPPPQAQDRDVPMRDASLGTSSLPSTCPNSPKVEGAQQPTAPATHIPGIGGGELAGVLPRSAGPPVIHTSSSKPPGEARKRPHDGPDSNQPVPKRIANDRARGGGLMGKFGNKSHRPPKAPTDPSAMSVMGLAPPERPPAAAPTGPSLSSRPQAPTEPRIPTGPSNPGPQYSNNQQRRPPHPPSSRKKGKPSLFVPKKR</sequence>
<evidence type="ECO:0008006" key="15">
    <source>
        <dbReference type="Google" id="ProtNLM"/>
    </source>
</evidence>
<evidence type="ECO:0000259" key="9">
    <source>
        <dbReference type="Pfam" id="PF12726"/>
    </source>
</evidence>
<feature type="compositionally biased region" description="Polar residues" evidence="8">
    <location>
        <begin position="930"/>
        <end position="946"/>
    </location>
</feature>
<dbReference type="OrthoDB" id="6513042at2759"/>
<evidence type="ECO:0000259" key="11">
    <source>
        <dbReference type="Pfam" id="PF13087"/>
    </source>
</evidence>
<comment type="similarity">
    <text evidence="2">Belongs to the DNA2/NAM7 helicase family.</text>
</comment>
<organism evidence="13 14">
    <name type="scientific">Fusarium gaditjirri</name>
    <dbReference type="NCBI Taxonomy" id="282569"/>
    <lineage>
        <taxon>Eukaryota</taxon>
        <taxon>Fungi</taxon>
        <taxon>Dikarya</taxon>
        <taxon>Ascomycota</taxon>
        <taxon>Pezizomycotina</taxon>
        <taxon>Sordariomycetes</taxon>
        <taxon>Hypocreomycetidae</taxon>
        <taxon>Hypocreales</taxon>
        <taxon>Nectriaceae</taxon>
        <taxon>Fusarium</taxon>
        <taxon>Fusarium nisikadoi species complex</taxon>
    </lineage>
</organism>